<keyword evidence="3 9" id="KW-0813">Transport</keyword>
<keyword evidence="7 9" id="KW-1133">Transmembrane helix</keyword>
<comment type="caution">
    <text evidence="11">The sequence shown here is derived from an EMBL/GenBank/DDBJ whole genome shotgun (WGS) entry which is preliminary data.</text>
</comment>
<organism evidence="11 12">
    <name type="scientific">Ensifer oleiphilus</name>
    <dbReference type="NCBI Taxonomy" id="2742698"/>
    <lineage>
        <taxon>Bacteria</taxon>
        <taxon>Pseudomonadati</taxon>
        <taxon>Pseudomonadota</taxon>
        <taxon>Alphaproteobacteria</taxon>
        <taxon>Hyphomicrobiales</taxon>
        <taxon>Rhizobiaceae</taxon>
        <taxon>Sinorhizobium/Ensifer group</taxon>
        <taxon>Ensifer</taxon>
    </lineage>
</organism>
<dbReference type="Gene3D" id="1.10.3720.10">
    <property type="entry name" value="MetI-like"/>
    <property type="match status" value="1"/>
</dbReference>
<dbReference type="NCBIfam" id="TIGR01726">
    <property type="entry name" value="HEQRo_perm_3TM"/>
    <property type="match status" value="1"/>
</dbReference>
<dbReference type="PROSITE" id="PS50928">
    <property type="entry name" value="ABC_TM1"/>
    <property type="match status" value="1"/>
</dbReference>
<sequence>MPHLPHSSPAALPLIDLPGPDVTVRRLRHPGRWVSGGIVLLLLAVIVRAFAVGQIQWTVVGQFLTAGVIVTGFGWTLLISACALALGVVLGFAFGIMRLSENPILRFAAWLYVWVFRGTPVLLQLLIWFNIALVFPRLYLPGLIDARMVDVVTPFVAAVLGLGVNEGSYLTEVVRGGIGSVDRGQKEAAHTLGMTPGQTMRRIILPQTVRLILPVLGNSAIGMLKFSSLAATIAMGEMLNAAQRIYFINGAVIELLFVCAVWYLAGTTVLSIGQYYLERHFGRDAATATSDRRGFWAWARRPAARGEA</sequence>
<keyword evidence="12" id="KW-1185">Reference proteome</keyword>
<keyword evidence="8 9" id="KW-0472">Membrane</keyword>
<dbReference type="SUPFAM" id="SSF161098">
    <property type="entry name" value="MetI-like"/>
    <property type="match status" value="1"/>
</dbReference>
<evidence type="ECO:0000256" key="5">
    <source>
        <dbReference type="ARBA" id="ARBA00022692"/>
    </source>
</evidence>
<dbReference type="Proteomes" id="UP000520198">
    <property type="component" value="Unassembled WGS sequence"/>
</dbReference>
<feature type="transmembrane region" description="Helical" evidence="9">
    <location>
        <begin position="246"/>
        <end position="265"/>
    </location>
</feature>
<evidence type="ECO:0000256" key="3">
    <source>
        <dbReference type="ARBA" id="ARBA00022448"/>
    </source>
</evidence>
<evidence type="ECO:0000256" key="7">
    <source>
        <dbReference type="ARBA" id="ARBA00022989"/>
    </source>
</evidence>
<evidence type="ECO:0000256" key="2">
    <source>
        <dbReference type="ARBA" id="ARBA00010072"/>
    </source>
</evidence>
<name>A0A7Y6URH5_9HYPH</name>
<dbReference type="PANTHER" id="PTHR30614">
    <property type="entry name" value="MEMBRANE COMPONENT OF AMINO ACID ABC TRANSPORTER"/>
    <property type="match status" value="1"/>
</dbReference>
<dbReference type="GO" id="GO:0022857">
    <property type="term" value="F:transmembrane transporter activity"/>
    <property type="evidence" value="ECO:0007669"/>
    <property type="project" value="InterPro"/>
</dbReference>
<keyword evidence="4" id="KW-1003">Cell membrane</keyword>
<proteinExistence type="inferred from homology"/>
<dbReference type="AlphaFoldDB" id="A0A7Y6URH5"/>
<gene>
    <name evidence="11" type="ORF">HT585_31305</name>
</gene>
<dbReference type="InterPro" id="IPR035906">
    <property type="entry name" value="MetI-like_sf"/>
</dbReference>
<dbReference type="InterPro" id="IPR043429">
    <property type="entry name" value="ArtM/GltK/GlnP/TcyL/YhdX-like"/>
</dbReference>
<dbReference type="EMBL" id="JABWDU010000018">
    <property type="protein sequence ID" value="NVD43352.1"/>
    <property type="molecule type" value="Genomic_DNA"/>
</dbReference>
<evidence type="ECO:0000313" key="11">
    <source>
        <dbReference type="EMBL" id="NVD43352.1"/>
    </source>
</evidence>
<dbReference type="PANTHER" id="PTHR30614:SF0">
    <property type="entry name" value="L-CYSTINE TRANSPORT SYSTEM PERMEASE PROTEIN TCYL"/>
    <property type="match status" value="1"/>
</dbReference>
<dbReference type="InterPro" id="IPR000515">
    <property type="entry name" value="MetI-like"/>
</dbReference>
<evidence type="ECO:0000259" key="10">
    <source>
        <dbReference type="PROSITE" id="PS50928"/>
    </source>
</evidence>
<evidence type="ECO:0000256" key="8">
    <source>
        <dbReference type="ARBA" id="ARBA00023136"/>
    </source>
</evidence>
<dbReference type="GO" id="GO:0043190">
    <property type="term" value="C:ATP-binding cassette (ABC) transporter complex"/>
    <property type="evidence" value="ECO:0007669"/>
    <property type="project" value="InterPro"/>
</dbReference>
<dbReference type="CDD" id="cd06261">
    <property type="entry name" value="TM_PBP2"/>
    <property type="match status" value="1"/>
</dbReference>
<keyword evidence="6" id="KW-0029">Amino-acid transport</keyword>
<feature type="transmembrane region" description="Helical" evidence="9">
    <location>
        <begin position="211"/>
        <end position="234"/>
    </location>
</feature>
<evidence type="ECO:0000256" key="6">
    <source>
        <dbReference type="ARBA" id="ARBA00022970"/>
    </source>
</evidence>
<comment type="subcellular location">
    <subcellularLocation>
        <location evidence="1">Cell inner membrane</location>
        <topology evidence="1">Multi-pass membrane protein</topology>
    </subcellularLocation>
    <subcellularLocation>
        <location evidence="9">Cell membrane</location>
        <topology evidence="9">Multi-pass membrane protein</topology>
    </subcellularLocation>
</comment>
<feature type="transmembrane region" description="Helical" evidence="9">
    <location>
        <begin position="109"/>
        <end position="131"/>
    </location>
</feature>
<evidence type="ECO:0000313" key="12">
    <source>
        <dbReference type="Proteomes" id="UP000520198"/>
    </source>
</evidence>
<evidence type="ECO:0000256" key="4">
    <source>
        <dbReference type="ARBA" id="ARBA00022475"/>
    </source>
</evidence>
<evidence type="ECO:0000256" key="1">
    <source>
        <dbReference type="ARBA" id="ARBA00004429"/>
    </source>
</evidence>
<reference evidence="11 12" key="1">
    <citation type="submission" date="2020-06" db="EMBL/GenBank/DDBJ databases">
        <authorList>
            <person name="Grouzdev D.S."/>
        </authorList>
    </citation>
    <scope>NUCLEOTIDE SEQUENCE [LARGE SCALE GENOMIC DNA]</scope>
    <source>
        <strain evidence="11 12">HO-A22</strain>
    </source>
</reference>
<protein>
    <submittedName>
        <fullName evidence="11">Amino acid ABC transporter permease</fullName>
    </submittedName>
</protein>
<feature type="domain" description="ABC transmembrane type-1" evidence="10">
    <location>
        <begin position="73"/>
        <end position="274"/>
    </location>
</feature>
<feature type="transmembrane region" description="Helical" evidence="9">
    <location>
        <begin position="33"/>
        <end position="53"/>
    </location>
</feature>
<comment type="similarity">
    <text evidence="2">Belongs to the binding-protein-dependent transport system permease family. HisMQ subfamily.</text>
</comment>
<dbReference type="GO" id="GO:0006865">
    <property type="term" value="P:amino acid transport"/>
    <property type="evidence" value="ECO:0007669"/>
    <property type="project" value="UniProtKB-KW"/>
</dbReference>
<keyword evidence="5 9" id="KW-0812">Transmembrane</keyword>
<evidence type="ECO:0000256" key="9">
    <source>
        <dbReference type="RuleBase" id="RU363032"/>
    </source>
</evidence>
<accession>A0A7Y6URH5</accession>
<dbReference type="InterPro" id="IPR010065">
    <property type="entry name" value="AA_ABC_transptr_permease_3TM"/>
</dbReference>
<dbReference type="Pfam" id="PF00528">
    <property type="entry name" value="BPD_transp_1"/>
    <property type="match status" value="1"/>
</dbReference>
<feature type="transmembrane region" description="Helical" evidence="9">
    <location>
        <begin position="73"/>
        <end position="97"/>
    </location>
</feature>
<dbReference type="RefSeq" id="WP_176356672.1">
    <property type="nucleotide sequence ID" value="NZ_JABWDU010000018.1"/>
</dbReference>